<dbReference type="Proteomes" id="UP000886595">
    <property type="component" value="Unassembled WGS sequence"/>
</dbReference>
<evidence type="ECO:0000313" key="2">
    <source>
        <dbReference type="EMBL" id="KAG2246486.1"/>
    </source>
</evidence>
<keyword evidence="3" id="KW-1185">Reference proteome</keyword>
<feature type="non-terminal residue" evidence="2">
    <location>
        <position position="95"/>
    </location>
</feature>
<dbReference type="OrthoDB" id="1128715at2759"/>
<feature type="region of interest" description="Disordered" evidence="1">
    <location>
        <begin position="70"/>
        <end position="95"/>
    </location>
</feature>
<name>A0A8X7TNH4_BRACI</name>
<gene>
    <name evidence="2" type="ORF">Bca52824_086114</name>
</gene>
<comment type="caution">
    <text evidence="2">The sequence shown here is derived from an EMBL/GenBank/DDBJ whole genome shotgun (WGS) entry which is preliminary data.</text>
</comment>
<reference evidence="2 3" key="1">
    <citation type="submission" date="2020-02" db="EMBL/GenBank/DDBJ databases">
        <authorList>
            <person name="Ma Q."/>
            <person name="Huang Y."/>
            <person name="Song X."/>
            <person name="Pei D."/>
        </authorList>
    </citation>
    <scope>NUCLEOTIDE SEQUENCE [LARGE SCALE GENOMIC DNA]</scope>
    <source>
        <strain evidence="2">Sxm20200214</strain>
        <tissue evidence="2">Leaf</tissue>
    </source>
</reference>
<protein>
    <submittedName>
        <fullName evidence="2">Uncharacterized protein</fullName>
    </submittedName>
</protein>
<dbReference type="EMBL" id="JAAMPC010000017">
    <property type="protein sequence ID" value="KAG2246486.1"/>
    <property type="molecule type" value="Genomic_DNA"/>
</dbReference>
<evidence type="ECO:0000313" key="3">
    <source>
        <dbReference type="Proteomes" id="UP000886595"/>
    </source>
</evidence>
<organism evidence="2 3">
    <name type="scientific">Brassica carinata</name>
    <name type="common">Ethiopian mustard</name>
    <name type="synonym">Abyssinian cabbage</name>
    <dbReference type="NCBI Taxonomy" id="52824"/>
    <lineage>
        <taxon>Eukaryota</taxon>
        <taxon>Viridiplantae</taxon>
        <taxon>Streptophyta</taxon>
        <taxon>Embryophyta</taxon>
        <taxon>Tracheophyta</taxon>
        <taxon>Spermatophyta</taxon>
        <taxon>Magnoliopsida</taxon>
        <taxon>eudicotyledons</taxon>
        <taxon>Gunneridae</taxon>
        <taxon>Pentapetalae</taxon>
        <taxon>rosids</taxon>
        <taxon>malvids</taxon>
        <taxon>Brassicales</taxon>
        <taxon>Brassicaceae</taxon>
        <taxon>Brassiceae</taxon>
        <taxon>Brassica</taxon>
    </lineage>
</organism>
<evidence type="ECO:0000256" key="1">
    <source>
        <dbReference type="SAM" id="MobiDB-lite"/>
    </source>
</evidence>
<sequence>MDCCRTSVAIPSRTTLFTIIHQPDNVTKPRESVVTYKLHQSFSSSSLAFNNFQQELPVNSFPLASAPGLSARKPHFSSSISRTDDHGRNQTQPSM</sequence>
<accession>A0A8X7TNH4</accession>
<proteinExistence type="predicted"/>
<dbReference type="AlphaFoldDB" id="A0A8X7TNH4"/>